<organism evidence="1 2">
    <name type="scientific">Borrelia turcica IST7</name>
    <dbReference type="NCBI Taxonomy" id="1104446"/>
    <lineage>
        <taxon>Bacteria</taxon>
        <taxon>Pseudomonadati</taxon>
        <taxon>Spirochaetota</taxon>
        <taxon>Spirochaetia</taxon>
        <taxon>Spirochaetales</taxon>
        <taxon>Borreliaceae</taxon>
        <taxon>Borrelia</taxon>
    </lineage>
</organism>
<dbReference type="EMBL" id="CP028890">
    <property type="protein sequence ID" value="AYE37060.1"/>
    <property type="molecule type" value="Genomic_DNA"/>
</dbReference>
<name>A0A386PRF6_9SPIR</name>
<dbReference type="OrthoDB" id="351033at2"/>
<protein>
    <submittedName>
        <fullName evidence="1">Uncharacterized protein</fullName>
    </submittedName>
</protein>
<keyword evidence="2" id="KW-1185">Reference proteome</keyword>
<dbReference type="KEGG" id="btur:DB313_06035"/>
<dbReference type="RefSeq" id="WP_120104981.1">
    <property type="nucleotide sequence ID" value="NZ_CP028890.1"/>
</dbReference>
<dbReference type="Proteomes" id="UP000275571">
    <property type="component" value="Plasmid lp34"/>
</dbReference>
<evidence type="ECO:0000313" key="1">
    <source>
        <dbReference type="EMBL" id="AYE37060.1"/>
    </source>
</evidence>
<gene>
    <name evidence="1" type="ORF">DB313_06035</name>
</gene>
<accession>A0A386PRF6</accession>
<proteinExistence type="predicted"/>
<sequence>MSNTIAIRADQMIANQEYYNQINSEDILAVWNSYKALNNLGNMDSETERNIITLLKVNSLNPFKREAYIIPFGAAIQW</sequence>
<geneLocation type="plasmid" evidence="1 2">
    <name>lp34</name>
</geneLocation>
<evidence type="ECO:0000313" key="2">
    <source>
        <dbReference type="Proteomes" id="UP000275571"/>
    </source>
</evidence>
<reference evidence="1 2" key="1">
    <citation type="journal article" date="2018" name="Infect. Genet. Evol.">
        <title>Genome-wide analysis of Borrelia turcica and 'Candidatus Borrelia tachyglossi' shows relapsing fever-like genomes with unique genomic links to Lyme disease Borrelia.</title>
        <authorList>
            <person name="Gofton A.W."/>
            <person name="Margos G."/>
            <person name="Fingerle V."/>
            <person name="Hepner S."/>
            <person name="Loh S.M."/>
            <person name="Ryan U."/>
            <person name="Irwin P."/>
            <person name="Oskam C.L."/>
        </authorList>
    </citation>
    <scope>NUCLEOTIDE SEQUENCE [LARGE SCALE GENOMIC DNA]</scope>
    <source>
        <strain evidence="1 2">IST7</strain>
        <plasmid evidence="1">lp34</plasmid>
    </source>
</reference>
<keyword evidence="1" id="KW-0614">Plasmid</keyword>
<dbReference type="AlphaFoldDB" id="A0A386PRF6"/>